<evidence type="ECO:0000313" key="2">
    <source>
        <dbReference type="EMBL" id="KAJ8039749.1"/>
    </source>
</evidence>
<evidence type="ECO:0000256" key="1">
    <source>
        <dbReference type="SAM" id="MobiDB-lite"/>
    </source>
</evidence>
<dbReference type="OrthoDB" id="10529793at2759"/>
<dbReference type="AlphaFoldDB" id="A0A9Q1HB97"/>
<keyword evidence="3" id="KW-1185">Reference proteome</keyword>
<dbReference type="Proteomes" id="UP001152320">
    <property type="component" value="Chromosome 6"/>
</dbReference>
<dbReference type="EMBL" id="JAIZAY010000006">
    <property type="protein sequence ID" value="KAJ8039749.1"/>
    <property type="molecule type" value="Genomic_DNA"/>
</dbReference>
<reference evidence="2" key="1">
    <citation type="submission" date="2021-10" db="EMBL/GenBank/DDBJ databases">
        <title>Tropical sea cucumber genome reveals ecological adaptation and Cuvierian tubules defense mechanism.</title>
        <authorList>
            <person name="Chen T."/>
        </authorList>
    </citation>
    <scope>NUCLEOTIDE SEQUENCE</scope>
    <source>
        <strain evidence="2">Nanhai2018</strain>
        <tissue evidence="2">Muscle</tissue>
    </source>
</reference>
<name>A0A9Q1HB97_HOLLE</name>
<evidence type="ECO:0000313" key="3">
    <source>
        <dbReference type="Proteomes" id="UP001152320"/>
    </source>
</evidence>
<comment type="caution">
    <text evidence="2">The sequence shown here is derived from an EMBL/GenBank/DDBJ whole genome shotgun (WGS) entry which is preliminary data.</text>
</comment>
<feature type="region of interest" description="Disordered" evidence="1">
    <location>
        <begin position="19"/>
        <end position="38"/>
    </location>
</feature>
<accession>A0A9Q1HB97</accession>
<proteinExistence type="predicted"/>
<organism evidence="2 3">
    <name type="scientific">Holothuria leucospilota</name>
    <name type="common">Black long sea cucumber</name>
    <name type="synonym">Mertensiothuria leucospilota</name>
    <dbReference type="NCBI Taxonomy" id="206669"/>
    <lineage>
        <taxon>Eukaryota</taxon>
        <taxon>Metazoa</taxon>
        <taxon>Echinodermata</taxon>
        <taxon>Eleutherozoa</taxon>
        <taxon>Echinozoa</taxon>
        <taxon>Holothuroidea</taxon>
        <taxon>Aspidochirotacea</taxon>
        <taxon>Aspidochirotida</taxon>
        <taxon>Holothuriidae</taxon>
        <taxon>Holothuria</taxon>
    </lineage>
</organism>
<gene>
    <name evidence="2" type="ORF">HOLleu_13850</name>
</gene>
<protein>
    <submittedName>
        <fullName evidence="2">Uncharacterized protein</fullName>
    </submittedName>
</protein>
<sequence>MSSGSKKQRTNLCQLGFRNDVGRPLAHGSDSAKGREETVRRRNESQICLLHAHAEWVAEKATWALEKGRPFCNNADFSKHLLTDHVQR</sequence>